<feature type="signal peptide" evidence="1">
    <location>
        <begin position="1"/>
        <end position="19"/>
    </location>
</feature>
<dbReference type="PANTHER" id="PTHR47197:SF3">
    <property type="entry name" value="DIHYDRO-HEME D1 DEHYDROGENASE"/>
    <property type="match status" value="1"/>
</dbReference>
<gene>
    <name evidence="2" type="ORF">DQQ10_17260</name>
</gene>
<comment type="caution">
    <text evidence="2">The sequence shown here is derived from an EMBL/GenBank/DDBJ whole genome shotgun (WGS) entry which is preliminary data.</text>
</comment>
<dbReference type="Proteomes" id="UP000251889">
    <property type="component" value="Unassembled WGS sequence"/>
</dbReference>
<dbReference type="OrthoDB" id="9773938at2"/>
<dbReference type="SUPFAM" id="SSF50969">
    <property type="entry name" value="YVTN repeat-like/Quinoprotein amine dehydrogenase"/>
    <property type="match status" value="1"/>
</dbReference>
<dbReference type="EMBL" id="QMFY01000009">
    <property type="protein sequence ID" value="RAV99792.1"/>
    <property type="molecule type" value="Genomic_DNA"/>
</dbReference>
<dbReference type="Gene3D" id="2.130.10.10">
    <property type="entry name" value="YVTN repeat-like/Quinoprotein amine dehydrogenase"/>
    <property type="match status" value="1"/>
</dbReference>
<proteinExistence type="predicted"/>
<dbReference type="InterPro" id="IPR015943">
    <property type="entry name" value="WD40/YVTN_repeat-like_dom_sf"/>
</dbReference>
<sequence length="356" mass="38783">MNFKKFRSTILFLSLIAGAVAFQSCESDDEKEVNFESGVLIVNEGKFQAGTGTVDFYNPNTGESVLNIFKNDEGFAGDVLQSITFYNDRAFLVLNGDNKIEVANSKDFKSITAYSAPILDKPRYVQIVGEKAYVSVWGPYSETWSLDNSVVLVLNANTMAPLDTIYTYDGTENLLYDGKYLFASNNKFGNSSIVLVIDPTDNSVKHELELSAGPEGLVIDKNNKLWVITTGTYGATSGKLFRVNATTFEIEEEITIEGQPSGDLATNAAKDEILYRVGKNIYKIAIGATSAPAEAFINASDVTKPYALNVDPKTGDIYVGDANDNASPGEVFIYKADGTFKTSFVSGISPGQFIFR</sequence>
<dbReference type="Pfam" id="PF16819">
    <property type="entry name" value="DUF5074"/>
    <property type="match status" value="1"/>
</dbReference>
<dbReference type="PROSITE" id="PS51257">
    <property type="entry name" value="PROKAR_LIPOPROTEIN"/>
    <property type="match status" value="1"/>
</dbReference>
<name>A0A364Y0J5_9BACT</name>
<accession>A0A364Y0J5</accession>
<dbReference type="InterPro" id="IPR031815">
    <property type="entry name" value="DUF5074"/>
</dbReference>
<dbReference type="InterPro" id="IPR051200">
    <property type="entry name" value="Host-pathogen_enzymatic-act"/>
</dbReference>
<dbReference type="AlphaFoldDB" id="A0A364Y0J5"/>
<keyword evidence="1" id="KW-0732">Signal</keyword>
<evidence type="ECO:0000256" key="1">
    <source>
        <dbReference type="SAM" id="SignalP"/>
    </source>
</evidence>
<evidence type="ECO:0000313" key="2">
    <source>
        <dbReference type="EMBL" id="RAV99792.1"/>
    </source>
</evidence>
<organism evidence="2 3">
    <name type="scientific">Pseudochryseolinea flava</name>
    <dbReference type="NCBI Taxonomy" id="2059302"/>
    <lineage>
        <taxon>Bacteria</taxon>
        <taxon>Pseudomonadati</taxon>
        <taxon>Bacteroidota</taxon>
        <taxon>Cytophagia</taxon>
        <taxon>Cytophagales</taxon>
        <taxon>Fulvivirgaceae</taxon>
        <taxon>Pseudochryseolinea</taxon>
    </lineage>
</organism>
<dbReference type="PANTHER" id="PTHR47197">
    <property type="entry name" value="PROTEIN NIRF"/>
    <property type="match status" value="1"/>
</dbReference>
<dbReference type="InterPro" id="IPR011044">
    <property type="entry name" value="Quino_amine_DH_bsu"/>
</dbReference>
<evidence type="ECO:0008006" key="4">
    <source>
        <dbReference type="Google" id="ProtNLM"/>
    </source>
</evidence>
<protein>
    <recommendedName>
        <fullName evidence="4">SMP-30/Gluconolactonase/LRE-like region domain-containing protein</fullName>
    </recommendedName>
</protein>
<keyword evidence="3" id="KW-1185">Reference proteome</keyword>
<reference evidence="2 3" key="1">
    <citation type="submission" date="2018-06" db="EMBL/GenBank/DDBJ databases">
        <title>Chryseolinea flavus sp. nov., a member of the phylum Bacteroidetes isolated from soil.</title>
        <authorList>
            <person name="Li Y."/>
            <person name="Wang J."/>
        </authorList>
    </citation>
    <scope>NUCLEOTIDE SEQUENCE [LARGE SCALE GENOMIC DNA]</scope>
    <source>
        <strain evidence="2 3">SDU1-6</strain>
    </source>
</reference>
<feature type="chain" id="PRO_5016892666" description="SMP-30/Gluconolactonase/LRE-like region domain-containing protein" evidence="1">
    <location>
        <begin position="20"/>
        <end position="356"/>
    </location>
</feature>
<evidence type="ECO:0000313" key="3">
    <source>
        <dbReference type="Proteomes" id="UP000251889"/>
    </source>
</evidence>
<dbReference type="RefSeq" id="WP_112748138.1">
    <property type="nucleotide sequence ID" value="NZ_QMFY01000009.1"/>
</dbReference>